<dbReference type="Proteomes" id="UP000219602">
    <property type="component" value="Chromosome 5"/>
</dbReference>
<evidence type="ECO:0000313" key="1">
    <source>
        <dbReference type="EMBL" id="PCD37003.1"/>
    </source>
</evidence>
<organism evidence="1 2">
    <name type="scientific">Fusarium oxysporum f. sp. radicis-cucumerinum</name>
    <dbReference type="NCBI Taxonomy" id="327505"/>
    <lineage>
        <taxon>Eukaryota</taxon>
        <taxon>Fungi</taxon>
        <taxon>Dikarya</taxon>
        <taxon>Ascomycota</taxon>
        <taxon>Pezizomycotina</taxon>
        <taxon>Sordariomycetes</taxon>
        <taxon>Hypocreomycetidae</taxon>
        <taxon>Hypocreales</taxon>
        <taxon>Nectriaceae</taxon>
        <taxon>Fusarium</taxon>
        <taxon>Fusarium oxysporum species complex</taxon>
    </lineage>
</organism>
<dbReference type="EMBL" id="MABQ02000004">
    <property type="protein sequence ID" value="PCD37003.1"/>
    <property type="molecule type" value="Genomic_DNA"/>
</dbReference>
<protein>
    <submittedName>
        <fullName evidence="1">Uncharacterized protein</fullName>
    </submittedName>
</protein>
<gene>
    <name evidence="1" type="ORF">AU210_005509</name>
</gene>
<sequence>MIEERFSQLLLADHSPGAGGAAEHPAAQLQHPHRTVGHTAAIQRGDEILVAVLTANPTYISPYTTAQHPPHLSITMVKPTFVVYALATVAGVQACKKTCTSTGEVSGRCNYKCTDACPDLGPTAARNKFLSALLEDYDCRKSGAAGLSCKKTAAFGSCGSHYWKCGDDC</sequence>
<name>A0A2H3HGA5_FUSOX</name>
<comment type="caution">
    <text evidence="1">The sequence shown here is derived from an EMBL/GenBank/DDBJ whole genome shotgun (WGS) entry which is preliminary data.</text>
</comment>
<accession>A0A2H3HGA5</accession>
<dbReference type="AlphaFoldDB" id="A0A2H3HGA5"/>
<evidence type="ECO:0000313" key="2">
    <source>
        <dbReference type="Proteomes" id="UP000219602"/>
    </source>
</evidence>
<proteinExistence type="predicted"/>
<reference evidence="1 2" key="1">
    <citation type="journal article" date="2016" name="Environ. Microbiol.">
        <title>Effector profiles distinguish formae speciales of Fusarium oxysporum.</title>
        <authorList>
            <person name="van Dam P."/>
            <person name="Fokkens L."/>
            <person name="Schmidt S.M."/>
            <person name="Linmans J.H."/>
            <person name="Kistler H.C."/>
            <person name="Ma L.J."/>
            <person name="Rep M."/>
        </authorList>
    </citation>
    <scope>NUCLEOTIDE SEQUENCE [LARGE SCALE GENOMIC DNA]</scope>
    <source>
        <strain evidence="1 2">Forc016</strain>
    </source>
</reference>
<reference evidence="1 2" key="2">
    <citation type="journal article" date="2017" name="Sci. Rep.">
        <title>A mobile pathogenicity chromosome in Fusarium oxysporum for infection of multiple cucurbit species.</title>
        <authorList>
            <person name="van Dam P."/>
            <person name="Fokkens L."/>
            <person name="Ayukawa Y."/>
            <person name="van der Gragt M."/>
            <person name="Ter Horst A."/>
            <person name="Brankovics B."/>
            <person name="Houterman P.M."/>
            <person name="Arie T."/>
            <person name="Rep M."/>
        </authorList>
    </citation>
    <scope>NUCLEOTIDE SEQUENCE [LARGE SCALE GENOMIC DNA]</scope>
    <source>
        <strain evidence="1 2">Forc016</strain>
    </source>
</reference>